<evidence type="ECO:0000313" key="9">
    <source>
        <dbReference type="EMBL" id="GEK59851.1"/>
    </source>
</evidence>
<feature type="transmembrane region" description="Helical" evidence="7">
    <location>
        <begin position="72"/>
        <end position="92"/>
    </location>
</feature>
<feature type="transmembrane region" description="Helical" evidence="7">
    <location>
        <begin position="352"/>
        <end position="369"/>
    </location>
</feature>
<dbReference type="GO" id="GO:0005886">
    <property type="term" value="C:plasma membrane"/>
    <property type="evidence" value="ECO:0007669"/>
    <property type="project" value="UniProtKB-SubCell"/>
</dbReference>
<dbReference type="InterPro" id="IPR050189">
    <property type="entry name" value="MFS_Efflux_Transporters"/>
</dbReference>
<comment type="subcellular location">
    <subcellularLocation>
        <location evidence="1">Cell membrane</location>
        <topology evidence="1">Multi-pass membrane protein</topology>
    </subcellularLocation>
</comment>
<organism evidence="9 10">
    <name type="scientific">Marinococcus halophilus</name>
    <dbReference type="NCBI Taxonomy" id="1371"/>
    <lineage>
        <taxon>Bacteria</taxon>
        <taxon>Bacillati</taxon>
        <taxon>Bacillota</taxon>
        <taxon>Bacilli</taxon>
        <taxon>Bacillales</taxon>
        <taxon>Bacillaceae</taxon>
        <taxon>Marinococcus</taxon>
    </lineage>
</organism>
<accession>A0A510YB16</accession>
<reference evidence="9 10" key="1">
    <citation type="submission" date="2019-07" db="EMBL/GenBank/DDBJ databases">
        <title>Whole genome shotgun sequence of Marinococcus halophilus NBRC 102359.</title>
        <authorList>
            <person name="Hosoyama A."/>
            <person name="Uohara A."/>
            <person name="Ohji S."/>
            <person name="Ichikawa N."/>
        </authorList>
    </citation>
    <scope>NUCLEOTIDE SEQUENCE [LARGE SCALE GENOMIC DNA]</scope>
    <source>
        <strain evidence="9 10">NBRC 102359</strain>
    </source>
</reference>
<dbReference type="STRING" id="1371.GCA_900166605_03031"/>
<sequence>MNANKLILAGLPMIAVTYGLSRFSYGLMLPYINEAINMTQSTSGIISSLSYVAYCIAIVAAMVFSRTVASRLILVTAGALSVVGLGVISVSLTPVGLGAGIFLAGMSTGLSSPPYASIVNTNVESNRQNQANAWINSGTSIGTAFTGVVAIMMVDSWRATYVIFMIIAVMVLAANYKVLPRTQAYGEKSPTGFVKQEWRQSVQLILASLLLGGSSAAYWTFSRDFIVNLASVPAYLGDWFWVIIGLAGLLGGTAGIFINRFGIMKAFRMSVVTLSTASLLLGGWPGNSIVGILSPFLFGSSYVFITGVLIVWGVSVFRTNPSIGLGLPFLVLALGQAVGSVVSGILAGLFGYHMLFLAAAMIGYVSLVFQYKTRQHFSRAYYS</sequence>
<name>A0A510YB16_MARHA</name>
<dbReference type="EMBL" id="BJUN01000020">
    <property type="protein sequence ID" value="GEK59851.1"/>
    <property type="molecule type" value="Genomic_DNA"/>
</dbReference>
<evidence type="ECO:0000256" key="2">
    <source>
        <dbReference type="ARBA" id="ARBA00022448"/>
    </source>
</evidence>
<evidence type="ECO:0000256" key="6">
    <source>
        <dbReference type="ARBA" id="ARBA00023136"/>
    </source>
</evidence>
<feature type="transmembrane region" description="Helical" evidence="7">
    <location>
        <begin position="131"/>
        <end position="153"/>
    </location>
</feature>
<feature type="transmembrane region" description="Helical" evidence="7">
    <location>
        <begin position="296"/>
        <end position="317"/>
    </location>
</feature>
<keyword evidence="4 7" id="KW-0812">Transmembrane</keyword>
<evidence type="ECO:0000256" key="3">
    <source>
        <dbReference type="ARBA" id="ARBA00022475"/>
    </source>
</evidence>
<evidence type="ECO:0000256" key="4">
    <source>
        <dbReference type="ARBA" id="ARBA00022692"/>
    </source>
</evidence>
<feature type="transmembrane region" description="Helical" evidence="7">
    <location>
        <begin position="239"/>
        <end position="259"/>
    </location>
</feature>
<keyword evidence="2" id="KW-0813">Transport</keyword>
<feature type="transmembrane region" description="Helical" evidence="7">
    <location>
        <begin position="45"/>
        <end position="65"/>
    </location>
</feature>
<evidence type="ECO:0000259" key="8">
    <source>
        <dbReference type="PROSITE" id="PS50850"/>
    </source>
</evidence>
<keyword evidence="10" id="KW-1185">Reference proteome</keyword>
<evidence type="ECO:0000256" key="5">
    <source>
        <dbReference type="ARBA" id="ARBA00022989"/>
    </source>
</evidence>
<evidence type="ECO:0000313" key="10">
    <source>
        <dbReference type="Proteomes" id="UP000321051"/>
    </source>
</evidence>
<gene>
    <name evidence="9" type="ORF">MHA01_27560</name>
</gene>
<dbReference type="RefSeq" id="WP_079476708.1">
    <property type="nucleotide sequence ID" value="NZ_BJUN01000020.1"/>
</dbReference>
<dbReference type="InterPro" id="IPR036259">
    <property type="entry name" value="MFS_trans_sf"/>
</dbReference>
<feature type="transmembrane region" description="Helical" evidence="7">
    <location>
        <begin position="200"/>
        <end position="219"/>
    </location>
</feature>
<evidence type="ECO:0000256" key="7">
    <source>
        <dbReference type="SAM" id="Phobius"/>
    </source>
</evidence>
<dbReference type="PROSITE" id="PS50850">
    <property type="entry name" value="MFS"/>
    <property type="match status" value="1"/>
</dbReference>
<feature type="transmembrane region" description="Helical" evidence="7">
    <location>
        <begin position="266"/>
        <end position="284"/>
    </location>
</feature>
<evidence type="ECO:0000256" key="1">
    <source>
        <dbReference type="ARBA" id="ARBA00004651"/>
    </source>
</evidence>
<proteinExistence type="predicted"/>
<feature type="domain" description="Major facilitator superfamily (MFS) profile" evidence="8">
    <location>
        <begin position="7"/>
        <end position="378"/>
    </location>
</feature>
<dbReference type="AlphaFoldDB" id="A0A510YB16"/>
<feature type="transmembrane region" description="Helical" evidence="7">
    <location>
        <begin position="324"/>
        <end position="346"/>
    </location>
</feature>
<keyword evidence="6 7" id="KW-0472">Membrane</keyword>
<feature type="transmembrane region" description="Helical" evidence="7">
    <location>
        <begin position="98"/>
        <end position="119"/>
    </location>
</feature>
<feature type="transmembrane region" description="Helical" evidence="7">
    <location>
        <begin position="159"/>
        <end position="179"/>
    </location>
</feature>
<dbReference type="GO" id="GO:0022857">
    <property type="term" value="F:transmembrane transporter activity"/>
    <property type="evidence" value="ECO:0007669"/>
    <property type="project" value="InterPro"/>
</dbReference>
<dbReference type="PANTHER" id="PTHR43124">
    <property type="entry name" value="PURINE EFFLUX PUMP PBUE"/>
    <property type="match status" value="1"/>
</dbReference>
<comment type="caution">
    <text evidence="9">The sequence shown here is derived from an EMBL/GenBank/DDBJ whole genome shotgun (WGS) entry which is preliminary data.</text>
</comment>
<dbReference type="Proteomes" id="UP000321051">
    <property type="component" value="Unassembled WGS sequence"/>
</dbReference>
<dbReference type="SUPFAM" id="SSF103473">
    <property type="entry name" value="MFS general substrate transporter"/>
    <property type="match status" value="1"/>
</dbReference>
<protein>
    <submittedName>
        <fullName evidence="9">MFS transporter</fullName>
    </submittedName>
</protein>
<keyword evidence="5 7" id="KW-1133">Transmembrane helix</keyword>
<keyword evidence="3" id="KW-1003">Cell membrane</keyword>
<dbReference type="PANTHER" id="PTHR43124:SF3">
    <property type="entry name" value="CHLORAMPHENICOL EFFLUX PUMP RV0191"/>
    <property type="match status" value="1"/>
</dbReference>
<dbReference type="OrthoDB" id="2957247at2"/>
<dbReference type="InterPro" id="IPR020846">
    <property type="entry name" value="MFS_dom"/>
</dbReference>
<dbReference type="Pfam" id="PF07690">
    <property type="entry name" value="MFS_1"/>
    <property type="match status" value="1"/>
</dbReference>
<dbReference type="InterPro" id="IPR011701">
    <property type="entry name" value="MFS"/>
</dbReference>
<dbReference type="Gene3D" id="1.20.1250.20">
    <property type="entry name" value="MFS general substrate transporter like domains"/>
    <property type="match status" value="1"/>
</dbReference>